<keyword evidence="4" id="KW-1185">Reference proteome</keyword>
<keyword evidence="1" id="KW-0812">Transmembrane</keyword>
<name>A0A1B7TKI5_9ASCO</name>
<evidence type="ECO:0000313" key="4">
    <source>
        <dbReference type="Proteomes" id="UP000092321"/>
    </source>
</evidence>
<dbReference type="PANTHER" id="PTHR28008">
    <property type="entry name" value="DOMAIN PROTEIN, PUTATIVE (AFU_ORTHOLOGUE AFUA_3G10980)-RELATED"/>
    <property type="match status" value="1"/>
</dbReference>
<dbReference type="OrthoDB" id="63581at2759"/>
<dbReference type="Proteomes" id="UP000092321">
    <property type="component" value="Unassembled WGS sequence"/>
</dbReference>
<dbReference type="Pfam" id="PF04892">
    <property type="entry name" value="VanZ"/>
    <property type="match status" value="1"/>
</dbReference>
<gene>
    <name evidence="3" type="ORF">HANVADRAFT_46853</name>
</gene>
<keyword evidence="1" id="KW-0472">Membrane</keyword>
<dbReference type="EMBL" id="LXPE01000001">
    <property type="protein sequence ID" value="OBA29225.1"/>
    <property type="molecule type" value="Genomic_DNA"/>
</dbReference>
<proteinExistence type="predicted"/>
<dbReference type="PANTHER" id="PTHR28008:SF1">
    <property type="entry name" value="DOMAIN PROTEIN, PUTATIVE (AFU_ORTHOLOGUE AFUA_3G10980)-RELATED"/>
    <property type="match status" value="1"/>
</dbReference>
<feature type="transmembrane region" description="Helical" evidence="1">
    <location>
        <begin position="108"/>
        <end position="130"/>
    </location>
</feature>
<keyword evidence="1" id="KW-1133">Transmembrane helix</keyword>
<evidence type="ECO:0000313" key="3">
    <source>
        <dbReference type="EMBL" id="OBA29225.1"/>
    </source>
</evidence>
<protein>
    <recommendedName>
        <fullName evidence="2">VanZ-like domain-containing protein</fullName>
    </recommendedName>
</protein>
<evidence type="ECO:0000256" key="1">
    <source>
        <dbReference type="SAM" id="Phobius"/>
    </source>
</evidence>
<evidence type="ECO:0000259" key="2">
    <source>
        <dbReference type="Pfam" id="PF04892"/>
    </source>
</evidence>
<dbReference type="InterPro" id="IPR006976">
    <property type="entry name" value="VanZ-like"/>
</dbReference>
<feature type="transmembrane region" description="Helical" evidence="1">
    <location>
        <begin position="71"/>
        <end position="88"/>
    </location>
</feature>
<accession>A0A1B7TKI5</accession>
<sequence length="161" mass="18673">MFRVFRGTYTLKSSLSLDNSIDNNNSIFKEYYIEISKVHTLSFIMSVPVALLLGLLDNTLLPSILTYNDKILHFSVFTIETIMFLNCFKTLKVLMKISNLPIIKIDHLFLFFICCIVIGSIGSEFFQHFINPNRSFDYYDMLCNCSGSTLGYVIRKYTQRQ</sequence>
<feature type="transmembrane region" description="Helical" evidence="1">
    <location>
        <begin position="38"/>
        <end position="56"/>
    </location>
</feature>
<organism evidence="3 4">
    <name type="scientific">Hanseniaspora valbyensis NRRL Y-1626</name>
    <dbReference type="NCBI Taxonomy" id="766949"/>
    <lineage>
        <taxon>Eukaryota</taxon>
        <taxon>Fungi</taxon>
        <taxon>Dikarya</taxon>
        <taxon>Ascomycota</taxon>
        <taxon>Saccharomycotina</taxon>
        <taxon>Saccharomycetes</taxon>
        <taxon>Saccharomycodales</taxon>
        <taxon>Saccharomycodaceae</taxon>
        <taxon>Hanseniaspora</taxon>
    </lineage>
</organism>
<dbReference type="AlphaFoldDB" id="A0A1B7TKI5"/>
<comment type="caution">
    <text evidence="3">The sequence shown here is derived from an EMBL/GenBank/DDBJ whole genome shotgun (WGS) entry which is preliminary data.</text>
</comment>
<reference evidence="4" key="1">
    <citation type="journal article" date="2016" name="Proc. Natl. Acad. Sci. U.S.A.">
        <title>Comparative genomics of biotechnologically important yeasts.</title>
        <authorList>
            <person name="Riley R."/>
            <person name="Haridas S."/>
            <person name="Wolfe K.H."/>
            <person name="Lopes M.R."/>
            <person name="Hittinger C.T."/>
            <person name="Goeker M."/>
            <person name="Salamov A.A."/>
            <person name="Wisecaver J.H."/>
            <person name="Long T.M."/>
            <person name="Calvey C.H."/>
            <person name="Aerts A.L."/>
            <person name="Barry K.W."/>
            <person name="Choi C."/>
            <person name="Clum A."/>
            <person name="Coughlan A.Y."/>
            <person name="Deshpande S."/>
            <person name="Douglass A.P."/>
            <person name="Hanson S.J."/>
            <person name="Klenk H.-P."/>
            <person name="LaButti K.M."/>
            <person name="Lapidus A."/>
            <person name="Lindquist E.A."/>
            <person name="Lipzen A.M."/>
            <person name="Meier-Kolthoff J.P."/>
            <person name="Ohm R.A."/>
            <person name="Otillar R.P."/>
            <person name="Pangilinan J.L."/>
            <person name="Peng Y."/>
            <person name="Rokas A."/>
            <person name="Rosa C.A."/>
            <person name="Scheuner C."/>
            <person name="Sibirny A.A."/>
            <person name="Slot J.C."/>
            <person name="Stielow J.B."/>
            <person name="Sun H."/>
            <person name="Kurtzman C.P."/>
            <person name="Blackwell M."/>
            <person name="Grigoriev I.V."/>
            <person name="Jeffries T.W."/>
        </authorList>
    </citation>
    <scope>NUCLEOTIDE SEQUENCE [LARGE SCALE GENOMIC DNA]</scope>
    <source>
        <strain evidence="4">NRRL Y-1626</strain>
    </source>
</reference>
<feature type="domain" description="VanZ-like" evidence="2">
    <location>
        <begin position="53"/>
        <end position="154"/>
    </location>
</feature>